<accession>A0A2P0QJI8</accession>
<gene>
    <name evidence="1" type="ORF">AgrTiChry5_12</name>
</gene>
<organism evidence="1">
    <name type="scientific">Agrobacterium tumefaciens</name>
    <dbReference type="NCBI Taxonomy" id="358"/>
    <lineage>
        <taxon>Bacteria</taxon>
        <taxon>Pseudomonadati</taxon>
        <taxon>Pseudomonadota</taxon>
        <taxon>Alphaproteobacteria</taxon>
        <taxon>Hyphomicrobiales</taxon>
        <taxon>Rhizobiaceae</taxon>
        <taxon>Rhizobium/Agrobacterium group</taxon>
        <taxon>Agrobacterium</taxon>
        <taxon>Agrobacterium tumefaciens complex</taxon>
    </lineage>
</organism>
<protein>
    <submittedName>
        <fullName evidence="1">Uncharacterized protein</fullName>
    </submittedName>
</protein>
<dbReference type="EMBL" id="KX388536">
    <property type="protein sequence ID" value="ARU12437.1"/>
    <property type="molecule type" value="Genomic_DNA"/>
</dbReference>
<evidence type="ECO:0000313" key="1">
    <source>
        <dbReference type="EMBL" id="ARU12437.1"/>
    </source>
</evidence>
<geneLocation type="plasmid" evidence="1">
    <name>pTiChry5</name>
</geneLocation>
<name>A0A2P0QJI8_AGRTU</name>
<keyword evidence="1" id="KW-0614">Plasmid</keyword>
<proteinExistence type="predicted"/>
<sequence length="52" mass="5710">MKTRKIDSMNSAFEFSAAEPRHVVAKIALGPPNDLSLLQNSKGTAEIIHSMR</sequence>
<reference evidence="1" key="1">
    <citation type="journal article" date="2018" name="Plasmid">
        <title>Complete sequence of the tumor-inducing plasmid pTiChry5 from the hypervirulent Agrobacterium tumefaciens strain Chry5.</title>
        <authorList>
            <person name="Shao S."/>
            <person name="Zhang X."/>
            <person name="van Heusden G.P.H."/>
            <person name="Hooykaas P.J."/>
        </authorList>
    </citation>
    <scope>NUCLEOTIDE SEQUENCE</scope>
    <source>
        <strain evidence="1">Chry5</strain>
        <plasmid evidence="1">pTiChry5</plasmid>
    </source>
</reference>
<dbReference type="AlphaFoldDB" id="A0A2P0QJI8"/>